<organism evidence="2 3">
    <name type="scientific">Natronomonas aquatica</name>
    <dbReference type="NCBI Taxonomy" id="2841590"/>
    <lineage>
        <taxon>Archaea</taxon>
        <taxon>Methanobacteriati</taxon>
        <taxon>Methanobacteriota</taxon>
        <taxon>Stenosarchaea group</taxon>
        <taxon>Halobacteria</taxon>
        <taxon>Halobacteriales</taxon>
        <taxon>Natronomonadaceae</taxon>
        <taxon>Natronomonas</taxon>
    </lineage>
</organism>
<dbReference type="EMBL" id="JAHLKM010000041">
    <property type="protein sequence ID" value="MCQ4334854.1"/>
    <property type="molecule type" value="Genomic_DNA"/>
</dbReference>
<evidence type="ECO:0000313" key="2">
    <source>
        <dbReference type="EMBL" id="MCQ4334854.1"/>
    </source>
</evidence>
<proteinExistence type="predicted"/>
<comment type="caution">
    <text evidence="2">The sequence shown here is derived from an EMBL/GenBank/DDBJ whole genome shotgun (WGS) entry which is preliminary data.</text>
</comment>
<dbReference type="AlphaFoldDB" id="A0A9R1CWG1"/>
<name>A0A9R1CWG1_9EURY</name>
<keyword evidence="1" id="KW-0472">Membrane</keyword>
<accession>A0A9R1CWG1</accession>
<evidence type="ECO:0000256" key="1">
    <source>
        <dbReference type="SAM" id="Phobius"/>
    </source>
</evidence>
<gene>
    <name evidence="2" type="ORF">KM295_15470</name>
</gene>
<protein>
    <submittedName>
        <fullName evidence="2">Uncharacterized protein</fullName>
    </submittedName>
</protein>
<keyword evidence="1" id="KW-1133">Transmembrane helix</keyword>
<feature type="transmembrane region" description="Helical" evidence="1">
    <location>
        <begin position="20"/>
        <end position="40"/>
    </location>
</feature>
<keyword evidence="3" id="KW-1185">Reference proteome</keyword>
<feature type="transmembrane region" description="Helical" evidence="1">
    <location>
        <begin position="52"/>
        <end position="74"/>
    </location>
</feature>
<reference evidence="2" key="1">
    <citation type="journal article" date="2023" name="Front. Microbiol.">
        <title>Genomic-based phylogenetic and metabolic analyses of the genus Natronomonas, and description of Natronomonas aquatica sp. nov.</title>
        <authorList>
            <person name="Garcia-Roldan A."/>
            <person name="Duran-Viseras A."/>
            <person name="de la Haba R.R."/>
            <person name="Corral P."/>
            <person name="Sanchez-Porro C."/>
            <person name="Ventosa A."/>
        </authorList>
    </citation>
    <scope>NUCLEOTIDE SEQUENCE</scope>
    <source>
        <strain evidence="2">F2-12</strain>
    </source>
</reference>
<dbReference type="Proteomes" id="UP001139494">
    <property type="component" value="Unassembled WGS sequence"/>
</dbReference>
<sequence>MSTTTLLQLYGALDSLEALSGATLAAVLLVLSVVLFAGPYRLARRHDLGTAHAVGAGLGGLGFVFLFLVALQLLHSPI</sequence>
<evidence type="ECO:0000313" key="3">
    <source>
        <dbReference type="Proteomes" id="UP001139494"/>
    </source>
</evidence>
<keyword evidence="1" id="KW-0812">Transmembrane</keyword>
<dbReference type="RefSeq" id="WP_256031044.1">
    <property type="nucleotide sequence ID" value="NZ_JAHLKM010000041.1"/>
</dbReference>